<keyword evidence="3" id="KW-1185">Reference proteome</keyword>
<evidence type="ECO:0000313" key="3">
    <source>
        <dbReference type="Proteomes" id="UP000250235"/>
    </source>
</evidence>
<gene>
    <name evidence="2" type="ORF">F511_28527</name>
</gene>
<name>A0A2Z7AM78_9LAMI</name>
<feature type="compositionally biased region" description="Polar residues" evidence="1">
    <location>
        <begin position="103"/>
        <end position="146"/>
    </location>
</feature>
<feature type="region of interest" description="Disordered" evidence="1">
    <location>
        <begin position="102"/>
        <end position="178"/>
    </location>
</feature>
<evidence type="ECO:0000313" key="2">
    <source>
        <dbReference type="EMBL" id="KZV22904.1"/>
    </source>
</evidence>
<feature type="region of interest" description="Disordered" evidence="1">
    <location>
        <begin position="1"/>
        <end position="20"/>
    </location>
</feature>
<accession>A0A2Z7AM78</accession>
<proteinExistence type="predicted"/>
<evidence type="ECO:0000256" key="1">
    <source>
        <dbReference type="SAM" id="MobiDB-lite"/>
    </source>
</evidence>
<sequence>MHVVAKEITGTKTGDLTTRSSRSQWHIVKGNGGDPGGLNGKLKMVPFVEGEGATLNEIKNNRGVLITPPPPSIQATTLRVQGLPAHSLCPPHARIDHARWRQQMATSGSTRAQKRISNLQQSEDTSIGSDQDIKSSSELTPRSGCQSLFRADSQIRTSNPHLSDSQSRTTITGQHISK</sequence>
<feature type="compositionally biased region" description="Polar residues" evidence="1">
    <location>
        <begin position="154"/>
        <end position="178"/>
    </location>
</feature>
<dbReference type="Proteomes" id="UP000250235">
    <property type="component" value="Unassembled WGS sequence"/>
</dbReference>
<reference evidence="2 3" key="1">
    <citation type="journal article" date="2015" name="Proc. Natl. Acad. Sci. U.S.A.">
        <title>The resurrection genome of Boea hygrometrica: A blueprint for survival of dehydration.</title>
        <authorList>
            <person name="Xiao L."/>
            <person name="Yang G."/>
            <person name="Zhang L."/>
            <person name="Yang X."/>
            <person name="Zhao S."/>
            <person name="Ji Z."/>
            <person name="Zhou Q."/>
            <person name="Hu M."/>
            <person name="Wang Y."/>
            <person name="Chen M."/>
            <person name="Xu Y."/>
            <person name="Jin H."/>
            <person name="Xiao X."/>
            <person name="Hu G."/>
            <person name="Bao F."/>
            <person name="Hu Y."/>
            <person name="Wan P."/>
            <person name="Li L."/>
            <person name="Deng X."/>
            <person name="Kuang T."/>
            <person name="Xiang C."/>
            <person name="Zhu J.K."/>
            <person name="Oliver M.J."/>
            <person name="He Y."/>
        </authorList>
    </citation>
    <scope>NUCLEOTIDE SEQUENCE [LARGE SCALE GENOMIC DNA]</scope>
    <source>
        <strain evidence="3">cv. XS01</strain>
    </source>
</reference>
<dbReference type="EMBL" id="KV014008">
    <property type="protein sequence ID" value="KZV22904.1"/>
    <property type="molecule type" value="Genomic_DNA"/>
</dbReference>
<dbReference type="AlphaFoldDB" id="A0A2Z7AM78"/>
<feature type="compositionally biased region" description="Polar residues" evidence="1">
    <location>
        <begin position="10"/>
        <end position="20"/>
    </location>
</feature>
<organism evidence="2 3">
    <name type="scientific">Dorcoceras hygrometricum</name>
    <dbReference type="NCBI Taxonomy" id="472368"/>
    <lineage>
        <taxon>Eukaryota</taxon>
        <taxon>Viridiplantae</taxon>
        <taxon>Streptophyta</taxon>
        <taxon>Embryophyta</taxon>
        <taxon>Tracheophyta</taxon>
        <taxon>Spermatophyta</taxon>
        <taxon>Magnoliopsida</taxon>
        <taxon>eudicotyledons</taxon>
        <taxon>Gunneridae</taxon>
        <taxon>Pentapetalae</taxon>
        <taxon>asterids</taxon>
        <taxon>lamiids</taxon>
        <taxon>Lamiales</taxon>
        <taxon>Gesneriaceae</taxon>
        <taxon>Didymocarpoideae</taxon>
        <taxon>Trichosporeae</taxon>
        <taxon>Loxocarpinae</taxon>
        <taxon>Dorcoceras</taxon>
    </lineage>
</organism>
<protein>
    <submittedName>
        <fullName evidence="2">Uncharacterized protein</fullName>
    </submittedName>
</protein>